<dbReference type="SMART" id="SM00419">
    <property type="entry name" value="HTH_CRP"/>
    <property type="match status" value="1"/>
</dbReference>
<comment type="caution">
    <text evidence="9">The sequence shown here is derived from an EMBL/GenBank/DDBJ whole genome shotgun (WGS) entry which is preliminary data.</text>
</comment>
<dbReference type="InterPro" id="IPR036390">
    <property type="entry name" value="WH_DNA-bd_sf"/>
</dbReference>
<dbReference type="PROSITE" id="PS50110">
    <property type="entry name" value="RESPONSE_REGULATORY"/>
    <property type="match status" value="1"/>
</dbReference>
<feature type="domain" description="HTH crp-type" evidence="8">
    <location>
        <begin position="274"/>
        <end position="346"/>
    </location>
</feature>
<evidence type="ECO:0000256" key="3">
    <source>
        <dbReference type="ARBA" id="ARBA00023125"/>
    </source>
</evidence>
<dbReference type="PROSITE" id="PS51063">
    <property type="entry name" value="HTH_CRP_2"/>
    <property type="match status" value="1"/>
</dbReference>
<name>A0ABW5Z4W7_9SPHI</name>
<keyword evidence="3" id="KW-0238">DNA-binding</keyword>
<dbReference type="PRINTS" id="PR00034">
    <property type="entry name" value="HTHCRP"/>
</dbReference>
<dbReference type="Gene3D" id="3.40.50.2300">
    <property type="match status" value="1"/>
</dbReference>
<dbReference type="InterPro" id="IPR014710">
    <property type="entry name" value="RmlC-like_jellyroll"/>
</dbReference>
<dbReference type="RefSeq" id="WP_380924167.1">
    <property type="nucleotide sequence ID" value="NZ_JBHUPE010000020.1"/>
</dbReference>
<dbReference type="SMART" id="SM00100">
    <property type="entry name" value="cNMP"/>
    <property type="match status" value="1"/>
</dbReference>
<keyword evidence="2" id="KW-0805">Transcription regulation</keyword>
<proteinExistence type="predicted"/>
<feature type="domain" description="Cyclic nucleotide-binding" evidence="6">
    <location>
        <begin position="140"/>
        <end position="243"/>
    </location>
</feature>
<evidence type="ECO:0000256" key="4">
    <source>
        <dbReference type="ARBA" id="ARBA00023163"/>
    </source>
</evidence>
<feature type="modified residue" description="4-aspartylphosphate" evidence="5">
    <location>
        <position position="55"/>
    </location>
</feature>
<evidence type="ECO:0000259" key="6">
    <source>
        <dbReference type="PROSITE" id="PS50042"/>
    </source>
</evidence>
<dbReference type="SUPFAM" id="SSF51206">
    <property type="entry name" value="cAMP-binding domain-like"/>
    <property type="match status" value="1"/>
</dbReference>
<dbReference type="InterPro" id="IPR011006">
    <property type="entry name" value="CheY-like_superfamily"/>
</dbReference>
<dbReference type="InterPro" id="IPR012318">
    <property type="entry name" value="HTH_CRP"/>
</dbReference>
<evidence type="ECO:0000256" key="1">
    <source>
        <dbReference type="ARBA" id="ARBA00022553"/>
    </source>
</evidence>
<feature type="domain" description="Response regulatory" evidence="7">
    <location>
        <begin position="5"/>
        <end position="122"/>
    </location>
</feature>
<evidence type="ECO:0000259" key="7">
    <source>
        <dbReference type="PROSITE" id="PS50110"/>
    </source>
</evidence>
<evidence type="ECO:0000313" key="10">
    <source>
        <dbReference type="Proteomes" id="UP001597509"/>
    </source>
</evidence>
<dbReference type="Gene3D" id="1.10.10.10">
    <property type="entry name" value="Winged helix-like DNA-binding domain superfamily/Winged helix DNA-binding domain"/>
    <property type="match status" value="1"/>
</dbReference>
<dbReference type="Proteomes" id="UP001597509">
    <property type="component" value="Unassembled WGS sequence"/>
</dbReference>
<dbReference type="Pfam" id="PF00072">
    <property type="entry name" value="Response_reg"/>
    <property type="match status" value="1"/>
</dbReference>
<evidence type="ECO:0000313" key="9">
    <source>
        <dbReference type="EMBL" id="MFD2906887.1"/>
    </source>
</evidence>
<accession>A0ABW5Z4W7</accession>
<dbReference type="SMART" id="SM00448">
    <property type="entry name" value="REC"/>
    <property type="match status" value="1"/>
</dbReference>
<dbReference type="Gene3D" id="2.60.120.10">
    <property type="entry name" value="Jelly Rolls"/>
    <property type="match status" value="1"/>
</dbReference>
<keyword evidence="10" id="KW-1185">Reference proteome</keyword>
<sequence>MEKKTILIIEDNTDIREGTTEILELTGRYHVLAAENGRDGVDLATTHLPDLILCDIMMPELDGYGVLYILSKNEETAHIPFIFLTAKVERSDMRKAMELGADDYLTKPFDDVELLNAIDVRFKKRGQIGEAITVKNSLYLSPEEQDFLLKELIEKSRVKVFKKKQSIYEEGDVPVFVYFVLSGQVRSFLCYNDGRELSTDIQIAGTYIGYEAMLLNENYSDNVEAIEKSEIALISKEDFFELIYRKPLIAGKFIQLLSGNIREKEEQLLGFAYDTVRKRIANALISVAEKTVNIAIEDECVIQISREGIATIAGTANETISRVLADFREENLIAKEKSAIRIFSVKKLRKVKQ</sequence>
<dbReference type="InterPro" id="IPR036388">
    <property type="entry name" value="WH-like_DNA-bd_sf"/>
</dbReference>
<dbReference type="PANTHER" id="PTHR43547:SF2">
    <property type="entry name" value="HYBRID SIGNAL TRANSDUCTION HISTIDINE KINASE C"/>
    <property type="match status" value="1"/>
</dbReference>
<dbReference type="SUPFAM" id="SSF46785">
    <property type="entry name" value="Winged helix' DNA-binding domain"/>
    <property type="match status" value="1"/>
</dbReference>
<dbReference type="EMBL" id="JBHUPE010000020">
    <property type="protein sequence ID" value="MFD2906887.1"/>
    <property type="molecule type" value="Genomic_DNA"/>
</dbReference>
<keyword evidence="4" id="KW-0804">Transcription</keyword>
<evidence type="ECO:0000256" key="2">
    <source>
        <dbReference type="ARBA" id="ARBA00023015"/>
    </source>
</evidence>
<dbReference type="InterPro" id="IPR001789">
    <property type="entry name" value="Sig_transdc_resp-reg_receiver"/>
</dbReference>
<protein>
    <submittedName>
        <fullName evidence="9">Response regulator</fullName>
    </submittedName>
</protein>
<dbReference type="PROSITE" id="PS50042">
    <property type="entry name" value="CNMP_BINDING_3"/>
    <property type="match status" value="1"/>
</dbReference>
<gene>
    <name evidence="9" type="ORF">ACFS6I_23390</name>
</gene>
<dbReference type="Pfam" id="PF13545">
    <property type="entry name" value="HTH_Crp_2"/>
    <property type="match status" value="1"/>
</dbReference>
<evidence type="ECO:0000256" key="5">
    <source>
        <dbReference type="PROSITE-ProRule" id="PRU00169"/>
    </source>
</evidence>
<dbReference type="CDD" id="cd00038">
    <property type="entry name" value="CAP_ED"/>
    <property type="match status" value="1"/>
</dbReference>
<dbReference type="InterPro" id="IPR018490">
    <property type="entry name" value="cNMP-bd_dom_sf"/>
</dbReference>
<dbReference type="InterPro" id="IPR000595">
    <property type="entry name" value="cNMP-bd_dom"/>
</dbReference>
<keyword evidence="1 5" id="KW-0597">Phosphoprotein</keyword>
<organism evidence="9 10">
    <name type="scientific">Sphingobacterium anhuiense</name>
    <dbReference type="NCBI Taxonomy" id="493780"/>
    <lineage>
        <taxon>Bacteria</taxon>
        <taxon>Pseudomonadati</taxon>
        <taxon>Bacteroidota</taxon>
        <taxon>Sphingobacteriia</taxon>
        <taxon>Sphingobacteriales</taxon>
        <taxon>Sphingobacteriaceae</taxon>
        <taxon>Sphingobacterium</taxon>
    </lineage>
</organism>
<dbReference type="PANTHER" id="PTHR43547">
    <property type="entry name" value="TWO-COMPONENT HISTIDINE KINASE"/>
    <property type="match status" value="1"/>
</dbReference>
<dbReference type="Pfam" id="PF00027">
    <property type="entry name" value="cNMP_binding"/>
    <property type="match status" value="1"/>
</dbReference>
<evidence type="ECO:0000259" key="8">
    <source>
        <dbReference type="PROSITE" id="PS51063"/>
    </source>
</evidence>
<reference evidence="10" key="1">
    <citation type="journal article" date="2019" name="Int. J. Syst. Evol. Microbiol.">
        <title>The Global Catalogue of Microorganisms (GCM) 10K type strain sequencing project: providing services to taxonomists for standard genome sequencing and annotation.</title>
        <authorList>
            <consortium name="The Broad Institute Genomics Platform"/>
            <consortium name="The Broad Institute Genome Sequencing Center for Infectious Disease"/>
            <person name="Wu L."/>
            <person name="Ma J."/>
        </authorList>
    </citation>
    <scope>NUCLEOTIDE SEQUENCE [LARGE SCALE GENOMIC DNA]</scope>
    <source>
        <strain evidence="10">KCTC 22209</strain>
    </source>
</reference>
<dbReference type="SUPFAM" id="SSF52172">
    <property type="entry name" value="CheY-like"/>
    <property type="match status" value="1"/>
</dbReference>